<dbReference type="SMART" id="SM00028">
    <property type="entry name" value="TPR"/>
    <property type="match status" value="9"/>
</dbReference>
<reference evidence="9" key="1">
    <citation type="submission" date="2024-02" db="EMBL/GenBank/DDBJ databases">
        <authorList>
            <consortium name="ELIXIR-Norway"/>
            <consortium name="Elixir Norway"/>
        </authorList>
    </citation>
    <scope>NUCLEOTIDE SEQUENCE</scope>
</reference>
<dbReference type="Proteomes" id="UP001497444">
    <property type="component" value="Chromosome 10"/>
</dbReference>
<feature type="repeat" description="TPR" evidence="6">
    <location>
        <begin position="254"/>
        <end position="287"/>
    </location>
</feature>
<organism evidence="9 10">
    <name type="scientific">Sphagnum jensenii</name>
    <dbReference type="NCBI Taxonomy" id="128206"/>
    <lineage>
        <taxon>Eukaryota</taxon>
        <taxon>Viridiplantae</taxon>
        <taxon>Streptophyta</taxon>
        <taxon>Embryophyta</taxon>
        <taxon>Bryophyta</taxon>
        <taxon>Sphagnophytina</taxon>
        <taxon>Sphagnopsida</taxon>
        <taxon>Sphagnales</taxon>
        <taxon>Sphagnaceae</taxon>
        <taxon>Sphagnum</taxon>
    </lineage>
</organism>
<feature type="repeat" description="TPR" evidence="6">
    <location>
        <begin position="393"/>
        <end position="426"/>
    </location>
</feature>
<dbReference type="Pfam" id="PF13181">
    <property type="entry name" value="TPR_8"/>
    <property type="match status" value="1"/>
</dbReference>
<sequence>MADEAKAKGNAAFSAGKFEEAVGYFAEAIALSPDNHVLYSNRSAAYASLHKYEDALKDAKKTVELKSNWAKGYSRLGAAYVGLGQLNEAIDSYKQGLQHEPANEALKSGLADAEASKSRSRPRPPSGSSPFGDMFSSPDVWAKIQADPRTRSYLQQPDFVAKLREAQRDPSSVTRHISDPRMMQVIGLLLGINIQTADRDQAPTFDDDNSESSETSTKVDSKPDHGAPVHPEPEPEPMDIPDEEKEKKARKAEALQEKEYGNAAYKKKEFESAVQHYSRAIELDDEDISYITNRAAVYLEMGKYEESIVDCDQAVEKGRLQHADYKMIAKALTRKGTAYTKMAKNSKDYEPAIEAFNKALTEHRNPDTLKKLNDAERAKKDLEQQEYYDPAIADEEREKGNDFFKQGQYPEAVKHYSEAIKRNPADTKAYSNRAACYTKLGAFPEGLKDANKCIELDPSFAKGYSRKGTIQFFMKEYDKALETYQTGLKYNEGNQELIDGVRRCVEQINKVNRGDISAEDLKEKQAKAMQDPEIQGILSDPIMRQASVLTDFQENPKAAQEHMKNPMVMGRIQKLVNAGIVQVR</sequence>
<feature type="compositionally biased region" description="Basic and acidic residues" evidence="7">
    <location>
        <begin position="217"/>
        <end position="233"/>
    </location>
</feature>
<keyword evidence="5" id="KW-0143">Chaperone</keyword>
<dbReference type="PROSITE" id="PS50005">
    <property type="entry name" value="TPR"/>
    <property type="match status" value="6"/>
</dbReference>
<dbReference type="Gene3D" id="1.25.40.10">
    <property type="entry name" value="Tetratricopeptide repeat domain"/>
    <property type="match status" value="3"/>
</dbReference>
<feature type="compositionally biased region" description="Acidic residues" evidence="7">
    <location>
        <begin position="234"/>
        <end position="243"/>
    </location>
</feature>
<evidence type="ECO:0000313" key="10">
    <source>
        <dbReference type="Proteomes" id="UP001497444"/>
    </source>
</evidence>
<dbReference type="Pfam" id="PF13414">
    <property type="entry name" value="TPR_11"/>
    <property type="match status" value="2"/>
</dbReference>
<evidence type="ECO:0000256" key="1">
    <source>
        <dbReference type="ARBA" id="ARBA00004496"/>
    </source>
</evidence>
<keyword evidence="4 6" id="KW-0802">TPR repeat</keyword>
<feature type="compositionally biased region" description="Basic and acidic residues" evidence="7">
    <location>
        <begin position="244"/>
        <end position="256"/>
    </location>
</feature>
<dbReference type="Gene3D" id="1.10.260.100">
    <property type="match status" value="2"/>
</dbReference>
<feature type="repeat" description="TPR" evidence="6">
    <location>
        <begin position="427"/>
        <end position="460"/>
    </location>
</feature>
<name>A0ABP0VSQ2_9BRYO</name>
<evidence type="ECO:0000256" key="3">
    <source>
        <dbReference type="ARBA" id="ARBA00022737"/>
    </source>
</evidence>
<comment type="subcellular location">
    <subcellularLocation>
        <location evidence="1">Cytoplasm</location>
    </subcellularLocation>
</comment>
<evidence type="ECO:0000256" key="4">
    <source>
        <dbReference type="ARBA" id="ARBA00022803"/>
    </source>
</evidence>
<feature type="domain" description="STI1" evidence="8">
    <location>
        <begin position="531"/>
        <end position="572"/>
    </location>
</feature>
<proteinExistence type="predicted"/>
<dbReference type="SMART" id="SM00727">
    <property type="entry name" value="STI1"/>
    <property type="match status" value="2"/>
</dbReference>
<dbReference type="Pfam" id="PF13432">
    <property type="entry name" value="TPR_16"/>
    <property type="match status" value="1"/>
</dbReference>
<dbReference type="EMBL" id="OZ020105">
    <property type="protein sequence ID" value="CAK9257339.1"/>
    <property type="molecule type" value="Genomic_DNA"/>
</dbReference>
<evidence type="ECO:0000256" key="6">
    <source>
        <dbReference type="PROSITE-ProRule" id="PRU00339"/>
    </source>
</evidence>
<dbReference type="InterPro" id="IPR019734">
    <property type="entry name" value="TPR_rpt"/>
</dbReference>
<evidence type="ECO:0000256" key="2">
    <source>
        <dbReference type="ARBA" id="ARBA00022490"/>
    </source>
</evidence>
<gene>
    <name evidence="9" type="ORF">CSSPJE1EN1_LOCUS2817</name>
</gene>
<dbReference type="SUPFAM" id="SSF48452">
    <property type="entry name" value="TPR-like"/>
    <property type="match status" value="3"/>
</dbReference>
<feature type="repeat" description="TPR" evidence="6">
    <location>
        <begin position="70"/>
        <end position="103"/>
    </location>
</feature>
<keyword evidence="10" id="KW-1185">Reference proteome</keyword>
<dbReference type="PROSITE" id="PS50293">
    <property type="entry name" value="TPR_REGION"/>
    <property type="match status" value="1"/>
</dbReference>
<dbReference type="Pfam" id="PF17830">
    <property type="entry name" value="STI1-HOP_DP"/>
    <property type="match status" value="2"/>
</dbReference>
<dbReference type="InterPro" id="IPR006636">
    <property type="entry name" value="STI1_HS-bd"/>
</dbReference>
<feature type="repeat" description="TPR" evidence="6">
    <location>
        <begin position="2"/>
        <end position="35"/>
    </location>
</feature>
<feature type="repeat" description="TPR" evidence="6">
    <location>
        <begin position="461"/>
        <end position="494"/>
    </location>
</feature>
<keyword evidence="2" id="KW-0963">Cytoplasm</keyword>
<accession>A0ABP0VSQ2</accession>
<dbReference type="InterPro" id="IPR011990">
    <property type="entry name" value="TPR-like_helical_dom_sf"/>
</dbReference>
<evidence type="ECO:0000313" key="9">
    <source>
        <dbReference type="EMBL" id="CAK9257339.1"/>
    </source>
</evidence>
<evidence type="ECO:0000256" key="5">
    <source>
        <dbReference type="ARBA" id="ARBA00023186"/>
    </source>
</evidence>
<dbReference type="PANTHER" id="PTHR22904">
    <property type="entry name" value="TPR REPEAT CONTAINING PROTEIN"/>
    <property type="match status" value="1"/>
</dbReference>
<feature type="region of interest" description="Disordered" evidence="7">
    <location>
        <begin position="200"/>
        <end position="256"/>
    </location>
</feature>
<feature type="region of interest" description="Disordered" evidence="7">
    <location>
        <begin position="106"/>
        <end position="137"/>
    </location>
</feature>
<feature type="domain" description="STI1" evidence="8">
    <location>
        <begin position="137"/>
        <end position="186"/>
    </location>
</feature>
<evidence type="ECO:0000259" key="8">
    <source>
        <dbReference type="SMART" id="SM00727"/>
    </source>
</evidence>
<protein>
    <recommendedName>
        <fullName evidence="8">STI1 domain-containing protein</fullName>
    </recommendedName>
</protein>
<dbReference type="InterPro" id="IPR041243">
    <property type="entry name" value="STI1/HOP_DP"/>
</dbReference>
<dbReference type="Pfam" id="PF00515">
    <property type="entry name" value="TPR_1"/>
    <property type="match status" value="1"/>
</dbReference>
<dbReference type="PANTHER" id="PTHR22904:SF533">
    <property type="entry name" value="HSP70-HSP90 ORGANIZING PROTEIN 3"/>
    <property type="match status" value="1"/>
</dbReference>
<keyword evidence="3" id="KW-0677">Repeat</keyword>
<evidence type="ECO:0000256" key="7">
    <source>
        <dbReference type="SAM" id="MobiDB-lite"/>
    </source>
</evidence>